<comment type="caution">
    <text evidence="2">The sequence shown here is derived from an EMBL/GenBank/DDBJ whole genome shotgun (WGS) entry which is preliminary data.</text>
</comment>
<name>A0ABU5CNI3_9BACI</name>
<reference evidence="2 3" key="1">
    <citation type="submission" date="2023-10" db="EMBL/GenBank/DDBJ databases">
        <title>Virgibacillus soli CC-YMP-6 genome.</title>
        <authorList>
            <person name="Miliotis G."/>
            <person name="Sengupta P."/>
            <person name="Hameed A."/>
            <person name="Chuvochina M."/>
            <person name="Mcdonagh F."/>
            <person name="Simpson A.C."/>
            <person name="Singh N.K."/>
            <person name="Rekha P.D."/>
            <person name="Raman K."/>
            <person name="Hugenholtz P."/>
            <person name="Venkateswaran K."/>
        </authorList>
    </citation>
    <scope>NUCLEOTIDE SEQUENCE [LARGE SCALE GENOMIC DNA]</scope>
    <source>
        <strain evidence="2 3">CC-YMP-6</strain>
    </source>
</reference>
<keyword evidence="1" id="KW-0812">Transmembrane</keyword>
<feature type="transmembrane region" description="Helical" evidence="1">
    <location>
        <begin position="72"/>
        <end position="95"/>
    </location>
</feature>
<evidence type="ECO:0000313" key="2">
    <source>
        <dbReference type="EMBL" id="MDY0407896.1"/>
    </source>
</evidence>
<dbReference type="Proteomes" id="UP001275315">
    <property type="component" value="Unassembled WGS sequence"/>
</dbReference>
<evidence type="ECO:0000256" key="1">
    <source>
        <dbReference type="SAM" id="Phobius"/>
    </source>
</evidence>
<evidence type="ECO:0000313" key="3">
    <source>
        <dbReference type="Proteomes" id="UP001275315"/>
    </source>
</evidence>
<keyword evidence="1" id="KW-0472">Membrane</keyword>
<dbReference type="EMBL" id="JAWDIQ010000001">
    <property type="protein sequence ID" value="MDY0407896.1"/>
    <property type="molecule type" value="Genomic_DNA"/>
</dbReference>
<dbReference type="RefSeq" id="WP_320378675.1">
    <property type="nucleotide sequence ID" value="NZ_JAWDIQ010000001.1"/>
</dbReference>
<accession>A0ABU5CNI3</accession>
<proteinExistence type="predicted"/>
<organism evidence="2 3">
    <name type="scientific">Paracerasibacillus soli</name>
    <dbReference type="NCBI Taxonomy" id="480284"/>
    <lineage>
        <taxon>Bacteria</taxon>
        <taxon>Bacillati</taxon>
        <taxon>Bacillota</taxon>
        <taxon>Bacilli</taxon>
        <taxon>Bacillales</taxon>
        <taxon>Bacillaceae</taxon>
        <taxon>Paracerasibacillus</taxon>
    </lineage>
</organism>
<protein>
    <submittedName>
        <fullName evidence="2">Uncharacterized protein</fullName>
    </submittedName>
</protein>
<sequence length="124" mass="14433">MDGATNIYTWPTDFTMSVYYERNKFIKEHGLQPVFPIHQFSELTIHDEVFELPEMEEAIRNFNNIHSSSAVYFLYLLFSLGFGIIGAGFFLFLFGDILTKEGIGRNGSLYLLYIHNQRVEAMYL</sequence>
<keyword evidence="3" id="KW-1185">Reference proteome</keyword>
<gene>
    <name evidence="2" type="ORF">RWD45_03815</name>
</gene>
<keyword evidence="1" id="KW-1133">Transmembrane helix</keyword>